<proteinExistence type="predicted"/>
<gene>
    <name evidence="3" type="ORF">CPELLU_LOCUS18842</name>
</gene>
<comment type="caution">
    <text evidence="3">The sequence shown here is derived from an EMBL/GenBank/DDBJ whole genome shotgun (WGS) entry which is preliminary data.</text>
</comment>
<evidence type="ECO:0000256" key="1">
    <source>
        <dbReference type="PROSITE-ProRule" id="PRU00325"/>
    </source>
</evidence>
<dbReference type="PANTHER" id="PTHR31569">
    <property type="entry name" value="SWIM-TYPE DOMAIN-CONTAINING PROTEIN"/>
    <property type="match status" value="1"/>
</dbReference>
<evidence type="ECO:0000313" key="3">
    <source>
        <dbReference type="EMBL" id="CAG8812887.1"/>
    </source>
</evidence>
<dbReference type="Proteomes" id="UP000789759">
    <property type="component" value="Unassembled WGS sequence"/>
</dbReference>
<feature type="non-terminal residue" evidence="3">
    <location>
        <position position="525"/>
    </location>
</feature>
<dbReference type="GO" id="GO:0008270">
    <property type="term" value="F:zinc ion binding"/>
    <property type="evidence" value="ECO:0007669"/>
    <property type="project" value="UniProtKB-KW"/>
</dbReference>
<protein>
    <submittedName>
        <fullName evidence="3">6042_t:CDS:1</fullName>
    </submittedName>
</protein>
<dbReference type="PANTHER" id="PTHR31569:SF4">
    <property type="entry name" value="SWIM-TYPE DOMAIN-CONTAINING PROTEIN"/>
    <property type="match status" value="1"/>
</dbReference>
<dbReference type="AlphaFoldDB" id="A0A9N9PE54"/>
<keyword evidence="1" id="KW-0479">Metal-binding</keyword>
<dbReference type="OrthoDB" id="2435725at2759"/>
<dbReference type="EMBL" id="CAJVQA010040290">
    <property type="protein sequence ID" value="CAG8812887.1"/>
    <property type="molecule type" value="Genomic_DNA"/>
</dbReference>
<sequence>YKISFERLSENINLDVEMINLNVETIYLDAETSFNIDIDKSQVNNSFDLLNEINNSYITLHKEPIVSISDNQVMILVGQTFADWNNIVICWTKDKYCIRHTHLEHNYPMDTAIVVFDSSYWKLSHNKNAHIQMLYDSGIPVPTITAELLNNLNTNNEYRVTYLVNNKKLHCLFFTIRIALSTFNYYPEILLLDSTYKTNNSEFCWAFHQLKEIIEDKMFYNIRTIVIDSDSALISAVRTEMSHAKHQLCDCLLDKYPEAYSYMVEQWKPYKATNVHLKRLLGHMTPLPDIHQQCPEFLKEVSIIISDFVYALLLEQYTMINNYDIKKQEAGLLHVYYNEHHEHTIYQVNNSYICFCDYNTQFALPCRHVLAVHVINKKSLNVDYIGLCWIITSVRFTVSEKQSNNFINNNEFTTMSNHIIHDISSDKQKSTKNTIDLIKDIESISNRVGHIEINNTVALFVEQLKNKYPLSQDDIRDPIIAKTKGRPSNTKRKKIGAEHATKKLYVCSICSNNGHNSRSCPSKSK</sequence>
<keyword evidence="1" id="KW-0863">Zinc-finger</keyword>
<keyword evidence="4" id="KW-1185">Reference proteome</keyword>
<feature type="domain" description="SWIM-type" evidence="2">
    <location>
        <begin position="346"/>
        <end position="377"/>
    </location>
</feature>
<keyword evidence="1" id="KW-0862">Zinc</keyword>
<accession>A0A9N9PE54</accession>
<dbReference type="InterPro" id="IPR007527">
    <property type="entry name" value="Znf_SWIM"/>
</dbReference>
<name>A0A9N9PE54_9GLOM</name>
<dbReference type="PROSITE" id="PS50966">
    <property type="entry name" value="ZF_SWIM"/>
    <property type="match status" value="1"/>
</dbReference>
<evidence type="ECO:0000313" key="4">
    <source>
        <dbReference type="Proteomes" id="UP000789759"/>
    </source>
</evidence>
<dbReference type="InterPro" id="IPR052579">
    <property type="entry name" value="Zinc_finger_SWIM"/>
</dbReference>
<feature type="non-terminal residue" evidence="3">
    <location>
        <position position="1"/>
    </location>
</feature>
<evidence type="ECO:0000259" key="2">
    <source>
        <dbReference type="PROSITE" id="PS50966"/>
    </source>
</evidence>
<reference evidence="3" key="1">
    <citation type="submission" date="2021-06" db="EMBL/GenBank/DDBJ databases">
        <authorList>
            <person name="Kallberg Y."/>
            <person name="Tangrot J."/>
            <person name="Rosling A."/>
        </authorList>
    </citation>
    <scope>NUCLEOTIDE SEQUENCE</scope>
    <source>
        <strain evidence="3">FL966</strain>
    </source>
</reference>
<organism evidence="3 4">
    <name type="scientific">Cetraspora pellucida</name>
    <dbReference type="NCBI Taxonomy" id="1433469"/>
    <lineage>
        <taxon>Eukaryota</taxon>
        <taxon>Fungi</taxon>
        <taxon>Fungi incertae sedis</taxon>
        <taxon>Mucoromycota</taxon>
        <taxon>Glomeromycotina</taxon>
        <taxon>Glomeromycetes</taxon>
        <taxon>Diversisporales</taxon>
        <taxon>Gigasporaceae</taxon>
        <taxon>Cetraspora</taxon>
    </lineage>
</organism>